<sequence>MLRQLWAVAATWASLALRLVANCKNIAPLGFPQAAPGVRFKVLANDLYNPRQLIFDMESNILLVEQGRGIRRIMLDDGDGIDVGIENSSVIIENPNLTHSLALCDDGKSLLASSDTEVLCYNYSATEGWMQMPTTVITGMAPGGDHRTRTLLIPPQNPSRLIVAHGSISNIDEAAYNVSSGRSQIRIFLHDEFPTLGSASFTEVREPYAWGLRNVVGLGEDPSTGWIWSVENSMDNFQRFGEDVHGDNPGDELNFHGIPNETSSEYGKHFGYPDCVAIWDPSSVNLYNDAQTGKQMSGSHSKEVASDDECQVLFVPPKLTFGAHQSPLDITFLNDGSAALVAFHGSWNRDVPTGFRLSKIPFSNGMPVADSTSRNAEVPLLWNRYMDKCPDDCFRPVSIAVDKKGRVFMTSDSTGELYVLEV</sequence>
<dbReference type="Proteomes" id="UP000028524">
    <property type="component" value="Unassembled WGS sequence"/>
</dbReference>
<evidence type="ECO:0000313" key="4">
    <source>
        <dbReference type="Proteomes" id="UP000028524"/>
    </source>
</evidence>
<feature type="chain" id="PRO_5001779677" description="Pyrroloquinoline quinone-dependent pyranose dehydrogenase beta-propeller domain-containing protein" evidence="1">
    <location>
        <begin position="17"/>
        <end position="422"/>
    </location>
</feature>
<dbReference type="Pfam" id="PF22807">
    <property type="entry name" value="TrAA12"/>
    <property type="match status" value="1"/>
</dbReference>
<dbReference type="Gene3D" id="2.120.10.30">
    <property type="entry name" value="TolB, C-terminal domain"/>
    <property type="match status" value="1"/>
</dbReference>
<reference evidence="3 4" key="1">
    <citation type="journal article" date="2014" name="BMC Genomics">
        <title>Comparative genome sequencing reveals chemotype-specific gene clusters in the toxigenic black mold Stachybotrys.</title>
        <authorList>
            <person name="Semeiks J."/>
            <person name="Borek D."/>
            <person name="Otwinowski Z."/>
            <person name="Grishin N.V."/>
        </authorList>
    </citation>
    <scope>NUCLEOTIDE SEQUENCE [LARGE SCALE GENOMIC DNA]</scope>
    <source>
        <strain evidence="3 4">IBT 40285</strain>
    </source>
</reference>
<dbReference type="InterPro" id="IPR011041">
    <property type="entry name" value="Quinoprot_gluc/sorb_DH_b-prop"/>
</dbReference>
<organism evidence="3 4">
    <name type="scientific">Stachybotrys chlorohalonatus (strain IBT 40285)</name>
    <dbReference type="NCBI Taxonomy" id="1283841"/>
    <lineage>
        <taxon>Eukaryota</taxon>
        <taxon>Fungi</taxon>
        <taxon>Dikarya</taxon>
        <taxon>Ascomycota</taxon>
        <taxon>Pezizomycotina</taxon>
        <taxon>Sordariomycetes</taxon>
        <taxon>Hypocreomycetidae</taxon>
        <taxon>Hypocreales</taxon>
        <taxon>Stachybotryaceae</taxon>
        <taxon>Stachybotrys</taxon>
    </lineage>
</organism>
<name>A0A084QUQ3_STAC4</name>
<protein>
    <recommendedName>
        <fullName evidence="2">Pyrroloquinoline quinone-dependent pyranose dehydrogenase beta-propeller domain-containing protein</fullName>
    </recommendedName>
</protein>
<feature type="domain" description="Pyrroloquinoline quinone-dependent pyranose dehydrogenase beta-propeller" evidence="2">
    <location>
        <begin position="32"/>
        <end position="421"/>
    </location>
</feature>
<dbReference type="InParanoid" id="A0A084QUQ3"/>
<accession>A0A084QUQ3</accession>
<feature type="signal peptide" evidence="1">
    <location>
        <begin position="1"/>
        <end position="16"/>
    </location>
</feature>
<proteinExistence type="predicted"/>
<keyword evidence="1" id="KW-0732">Signal</keyword>
<dbReference type="HOGENOM" id="CLU_039534_1_1_1"/>
<evidence type="ECO:0000256" key="1">
    <source>
        <dbReference type="SAM" id="SignalP"/>
    </source>
</evidence>
<dbReference type="AlphaFoldDB" id="A0A084QUQ3"/>
<gene>
    <name evidence="3" type="ORF">S40285_00989</name>
</gene>
<dbReference type="OrthoDB" id="507128at2759"/>
<dbReference type="EMBL" id="KL660108">
    <property type="protein sequence ID" value="KFA67688.1"/>
    <property type="molecule type" value="Genomic_DNA"/>
</dbReference>
<dbReference type="STRING" id="1283841.A0A084QUQ3"/>
<keyword evidence="4" id="KW-1185">Reference proteome</keyword>
<dbReference type="InterPro" id="IPR054539">
    <property type="entry name" value="Beta-prop_PDH"/>
</dbReference>
<evidence type="ECO:0000259" key="2">
    <source>
        <dbReference type="Pfam" id="PF22807"/>
    </source>
</evidence>
<dbReference type="SUPFAM" id="SSF50952">
    <property type="entry name" value="Soluble quinoprotein glucose dehydrogenase"/>
    <property type="match status" value="1"/>
</dbReference>
<dbReference type="InterPro" id="IPR011042">
    <property type="entry name" value="6-blade_b-propeller_TolB-like"/>
</dbReference>
<evidence type="ECO:0000313" key="3">
    <source>
        <dbReference type="EMBL" id="KFA67688.1"/>
    </source>
</evidence>